<keyword evidence="7 10" id="KW-0472">Membrane</keyword>
<dbReference type="Gene3D" id="3.30.40.10">
    <property type="entry name" value="Zinc/RING finger domain, C3HC4 (zinc finger)"/>
    <property type="match status" value="1"/>
</dbReference>
<feature type="compositionally biased region" description="Basic residues" evidence="9">
    <location>
        <begin position="438"/>
        <end position="449"/>
    </location>
</feature>
<keyword evidence="5" id="KW-0862">Zinc</keyword>
<evidence type="ECO:0000256" key="7">
    <source>
        <dbReference type="ARBA" id="ARBA00023136"/>
    </source>
</evidence>
<dbReference type="PANTHER" id="PTHR46539">
    <property type="entry name" value="E3 UBIQUITIN-PROTEIN LIGASE ATL42"/>
    <property type="match status" value="1"/>
</dbReference>
<dbReference type="Pfam" id="PF13639">
    <property type="entry name" value="zf-RING_2"/>
    <property type="match status" value="1"/>
</dbReference>
<name>A0AAD3TT23_9TREE</name>
<evidence type="ECO:0000259" key="11">
    <source>
        <dbReference type="PROSITE" id="PS50089"/>
    </source>
</evidence>
<feature type="transmembrane region" description="Helical" evidence="10">
    <location>
        <begin position="51"/>
        <end position="68"/>
    </location>
</feature>
<proteinExistence type="predicted"/>
<evidence type="ECO:0000256" key="1">
    <source>
        <dbReference type="ARBA" id="ARBA00004370"/>
    </source>
</evidence>
<feature type="domain" description="RING-type" evidence="11">
    <location>
        <begin position="253"/>
        <end position="306"/>
    </location>
</feature>
<dbReference type="InterPro" id="IPR013083">
    <property type="entry name" value="Znf_RING/FYVE/PHD"/>
</dbReference>
<feature type="compositionally biased region" description="Low complexity" evidence="9">
    <location>
        <begin position="205"/>
        <end position="217"/>
    </location>
</feature>
<reference evidence="12" key="2">
    <citation type="submission" date="2023-06" db="EMBL/GenBank/DDBJ databases">
        <authorList>
            <person name="Kobayashi Y."/>
            <person name="Kayamori A."/>
            <person name="Aoki K."/>
            <person name="Shiwa Y."/>
            <person name="Fujita N."/>
            <person name="Sugita T."/>
            <person name="Iwasaki W."/>
            <person name="Tanaka N."/>
            <person name="Takashima M."/>
        </authorList>
    </citation>
    <scope>NUCLEOTIDE SEQUENCE</scope>
    <source>
        <strain evidence="12">HIS016</strain>
    </source>
</reference>
<evidence type="ECO:0000313" key="13">
    <source>
        <dbReference type="Proteomes" id="UP001222932"/>
    </source>
</evidence>
<accession>A0AAD3TT23</accession>
<feature type="compositionally biased region" description="Polar residues" evidence="9">
    <location>
        <begin position="339"/>
        <end position="352"/>
    </location>
</feature>
<evidence type="ECO:0000256" key="2">
    <source>
        <dbReference type="ARBA" id="ARBA00022692"/>
    </source>
</evidence>
<dbReference type="SUPFAM" id="SSF57850">
    <property type="entry name" value="RING/U-box"/>
    <property type="match status" value="1"/>
</dbReference>
<evidence type="ECO:0000313" key="12">
    <source>
        <dbReference type="EMBL" id="GMK56355.1"/>
    </source>
</evidence>
<gene>
    <name evidence="12" type="ORF">CspeluHIS016_0301950</name>
</gene>
<keyword evidence="4 8" id="KW-0863">Zinc-finger</keyword>
<dbReference type="SMART" id="SM00184">
    <property type="entry name" value="RING"/>
    <property type="match status" value="1"/>
</dbReference>
<sequence>MKWAATADNLAGKIINSMTLVHFAIWVLGSVACFSQVPTLRRENCYRSAPLLWWPLFVTTIIFGWLHAIHYAYIIIGGALLLIIAACYLVLAHIFGWPVRPLLGMVRPRTPQPEKLTEDDLKACPIVAYIPDPSEPLPEPSIYEPSKAESVRESTSQGIASALLKRITGVEGGKSDVASIEDPKHEAQQEQSGEREDGPSDEQRNGGPSREPSSEPSNEPRSELRGEPVPPGEVDPTRLGLPGAVLSAHQITCAICQSSFVPPREVPGREMYVVERLRQLPCKHVFHVECVDNWLMNHSGICPYCSQKVKDLLKAQNVEESTGGGGASPGEDAGRPGMQQRQGPATSTQTPVATAPAALSAPVPATLKPCTPTSVASLTRDLAALALKPPTKRKQRTKKKKKIPEFRYRVGVARPLTRPPSRENQAKGHVHVRIEPRSRRHAMHRRHRVPSPTPTV</sequence>
<feature type="compositionally biased region" description="Basic and acidic residues" evidence="9">
    <location>
        <begin position="181"/>
        <end position="204"/>
    </location>
</feature>
<dbReference type="GO" id="GO:0016020">
    <property type="term" value="C:membrane"/>
    <property type="evidence" value="ECO:0007669"/>
    <property type="project" value="UniProtKB-SubCell"/>
</dbReference>
<feature type="region of interest" description="Disordered" evidence="9">
    <location>
        <begin position="410"/>
        <end position="456"/>
    </location>
</feature>
<evidence type="ECO:0000256" key="8">
    <source>
        <dbReference type="PROSITE-ProRule" id="PRU00175"/>
    </source>
</evidence>
<dbReference type="AlphaFoldDB" id="A0AAD3TT23"/>
<protein>
    <recommendedName>
        <fullName evidence="11">RING-type domain-containing protein</fullName>
    </recommendedName>
</protein>
<feature type="region of interest" description="Disordered" evidence="9">
    <location>
        <begin position="131"/>
        <end position="155"/>
    </location>
</feature>
<evidence type="ECO:0000256" key="6">
    <source>
        <dbReference type="ARBA" id="ARBA00022989"/>
    </source>
</evidence>
<evidence type="ECO:0000256" key="9">
    <source>
        <dbReference type="SAM" id="MobiDB-lite"/>
    </source>
</evidence>
<feature type="region of interest" description="Disordered" evidence="9">
    <location>
        <begin position="319"/>
        <end position="355"/>
    </location>
</feature>
<dbReference type="EMBL" id="BTCM01000003">
    <property type="protein sequence ID" value="GMK56355.1"/>
    <property type="molecule type" value="Genomic_DNA"/>
</dbReference>
<comment type="subcellular location">
    <subcellularLocation>
        <location evidence="1">Membrane</location>
    </subcellularLocation>
</comment>
<organism evidence="12 13">
    <name type="scientific">Cutaneotrichosporon spelunceum</name>
    <dbReference type="NCBI Taxonomy" id="1672016"/>
    <lineage>
        <taxon>Eukaryota</taxon>
        <taxon>Fungi</taxon>
        <taxon>Dikarya</taxon>
        <taxon>Basidiomycota</taxon>
        <taxon>Agaricomycotina</taxon>
        <taxon>Tremellomycetes</taxon>
        <taxon>Trichosporonales</taxon>
        <taxon>Trichosporonaceae</taxon>
        <taxon>Cutaneotrichosporon</taxon>
    </lineage>
</organism>
<keyword evidence="3" id="KW-0479">Metal-binding</keyword>
<feature type="region of interest" description="Disordered" evidence="9">
    <location>
        <begin position="174"/>
        <end position="240"/>
    </location>
</feature>
<dbReference type="PROSITE" id="PS50089">
    <property type="entry name" value="ZF_RING_2"/>
    <property type="match status" value="1"/>
</dbReference>
<comment type="caution">
    <text evidence="12">The sequence shown here is derived from an EMBL/GenBank/DDBJ whole genome shotgun (WGS) entry which is preliminary data.</text>
</comment>
<evidence type="ECO:0000256" key="10">
    <source>
        <dbReference type="SAM" id="Phobius"/>
    </source>
</evidence>
<keyword evidence="6 10" id="KW-1133">Transmembrane helix</keyword>
<keyword evidence="2 10" id="KW-0812">Transmembrane</keyword>
<feature type="compositionally biased region" description="Basic and acidic residues" evidence="9">
    <location>
        <begin position="420"/>
        <end position="437"/>
    </location>
</feature>
<evidence type="ECO:0000256" key="3">
    <source>
        <dbReference type="ARBA" id="ARBA00022723"/>
    </source>
</evidence>
<dbReference type="PROSITE" id="PS51257">
    <property type="entry name" value="PROKAR_LIPOPROTEIN"/>
    <property type="match status" value="1"/>
</dbReference>
<dbReference type="InterPro" id="IPR001841">
    <property type="entry name" value="Znf_RING"/>
</dbReference>
<dbReference type="PANTHER" id="PTHR46539:SF1">
    <property type="entry name" value="E3 UBIQUITIN-PROTEIN LIGASE ATL42"/>
    <property type="match status" value="1"/>
</dbReference>
<dbReference type="Proteomes" id="UP001222932">
    <property type="component" value="Unassembled WGS sequence"/>
</dbReference>
<feature type="transmembrane region" description="Helical" evidence="10">
    <location>
        <begin position="20"/>
        <end position="39"/>
    </location>
</feature>
<dbReference type="GO" id="GO:0008270">
    <property type="term" value="F:zinc ion binding"/>
    <property type="evidence" value="ECO:0007669"/>
    <property type="project" value="UniProtKB-KW"/>
</dbReference>
<feature type="transmembrane region" description="Helical" evidence="10">
    <location>
        <begin position="74"/>
        <end position="99"/>
    </location>
</feature>
<reference evidence="12" key="1">
    <citation type="journal article" date="2023" name="BMC Genomics">
        <title>Chromosome-level genome assemblies of Cutaneotrichosporon spp. (Trichosporonales, Basidiomycota) reveal imbalanced evolution between nucleotide sequences and chromosome synteny.</title>
        <authorList>
            <person name="Kobayashi Y."/>
            <person name="Kayamori A."/>
            <person name="Aoki K."/>
            <person name="Shiwa Y."/>
            <person name="Matsutani M."/>
            <person name="Fujita N."/>
            <person name="Sugita T."/>
            <person name="Iwasaki W."/>
            <person name="Tanaka N."/>
            <person name="Takashima M."/>
        </authorList>
    </citation>
    <scope>NUCLEOTIDE SEQUENCE</scope>
    <source>
        <strain evidence="12">HIS016</strain>
    </source>
</reference>
<keyword evidence="13" id="KW-1185">Reference proteome</keyword>
<evidence type="ECO:0000256" key="4">
    <source>
        <dbReference type="ARBA" id="ARBA00022771"/>
    </source>
</evidence>
<evidence type="ECO:0000256" key="5">
    <source>
        <dbReference type="ARBA" id="ARBA00022833"/>
    </source>
</evidence>